<dbReference type="InterPro" id="IPR019301">
    <property type="entry name" value="Flagellar_prot_FlgJ_N"/>
</dbReference>
<name>A0AAN4UPP3_9RHOB</name>
<proteinExistence type="predicted"/>
<evidence type="ECO:0000313" key="3">
    <source>
        <dbReference type="EMBL" id="GHD99255.1"/>
    </source>
</evidence>
<evidence type="ECO:0000259" key="2">
    <source>
        <dbReference type="Pfam" id="PF10135"/>
    </source>
</evidence>
<gene>
    <name evidence="3" type="ORF">GCM10008024_05900</name>
    <name evidence="4" type="ORF">SAMN05444006_102285</name>
</gene>
<dbReference type="EMBL" id="BNAB01000002">
    <property type="protein sequence ID" value="GHD99255.1"/>
    <property type="molecule type" value="Genomic_DNA"/>
</dbReference>
<dbReference type="RefSeq" id="WP_035841755.1">
    <property type="nucleotide sequence ID" value="NZ_BNAB01000002.1"/>
</dbReference>
<organism evidence="3 6">
    <name type="scientific">Allgaiera indica</name>
    <dbReference type="NCBI Taxonomy" id="765699"/>
    <lineage>
        <taxon>Bacteria</taxon>
        <taxon>Pseudomonadati</taxon>
        <taxon>Pseudomonadota</taxon>
        <taxon>Alphaproteobacteria</taxon>
        <taxon>Rhodobacterales</taxon>
        <taxon>Paracoccaceae</taxon>
        <taxon>Allgaiera</taxon>
    </lineage>
</organism>
<dbReference type="Pfam" id="PF10135">
    <property type="entry name" value="Rod-binding"/>
    <property type="match status" value="1"/>
</dbReference>
<comment type="caution">
    <text evidence="3">The sequence shown here is derived from an EMBL/GenBank/DDBJ whole genome shotgun (WGS) entry which is preliminary data.</text>
</comment>
<keyword evidence="5" id="KW-1185">Reference proteome</keyword>
<evidence type="ECO:0000313" key="6">
    <source>
        <dbReference type="Proteomes" id="UP000634647"/>
    </source>
</evidence>
<feature type="region of interest" description="Disordered" evidence="1">
    <location>
        <begin position="1"/>
        <end position="20"/>
    </location>
</feature>
<reference evidence="4 5" key="2">
    <citation type="submission" date="2016-10" db="EMBL/GenBank/DDBJ databases">
        <authorList>
            <person name="Varghese N."/>
            <person name="Submissions S."/>
        </authorList>
    </citation>
    <scope>NUCLEOTIDE SEQUENCE [LARGE SCALE GENOMIC DNA]</scope>
    <source>
        <strain evidence="4 5">DSM 24802</strain>
    </source>
</reference>
<dbReference type="Proteomes" id="UP000634647">
    <property type="component" value="Unassembled WGS sequence"/>
</dbReference>
<feature type="domain" description="Flagellar protein FlgJ N-terminal" evidence="2">
    <location>
        <begin position="49"/>
        <end position="92"/>
    </location>
</feature>
<evidence type="ECO:0000313" key="4">
    <source>
        <dbReference type="EMBL" id="SDW30462.1"/>
    </source>
</evidence>
<evidence type="ECO:0000256" key="1">
    <source>
        <dbReference type="SAM" id="MobiDB-lite"/>
    </source>
</evidence>
<sequence length="106" mass="11519">MVDAPASRIPVRNPLPQPMGAAASDTIAAKRKAVAKDFETVFLGQMVDQMMKTVKLGPMDGGHAQEMWRSFLSRAIAEQISRTDSTGIARSVEHMLQAYGTKGTRT</sequence>
<evidence type="ECO:0000313" key="5">
    <source>
        <dbReference type="Proteomes" id="UP000199541"/>
    </source>
</evidence>
<dbReference type="Proteomes" id="UP000199541">
    <property type="component" value="Unassembled WGS sequence"/>
</dbReference>
<reference evidence="3" key="1">
    <citation type="journal article" date="2014" name="Int. J. Syst. Evol. Microbiol.">
        <title>Complete genome sequence of Corynebacterium casei LMG S-19264T (=DSM 44701T), isolated from a smear-ripened cheese.</title>
        <authorList>
            <consortium name="US DOE Joint Genome Institute (JGI-PGF)"/>
            <person name="Walter F."/>
            <person name="Albersmeier A."/>
            <person name="Kalinowski J."/>
            <person name="Ruckert C."/>
        </authorList>
    </citation>
    <scope>NUCLEOTIDE SEQUENCE</scope>
    <source>
        <strain evidence="3">CGMCC 1.10859</strain>
    </source>
</reference>
<dbReference type="AlphaFoldDB" id="A0AAN4UPP3"/>
<dbReference type="EMBL" id="FNOB01000002">
    <property type="protein sequence ID" value="SDW30462.1"/>
    <property type="molecule type" value="Genomic_DNA"/>
</dbReference>
<accession>A0AAN4UPP3</accession>
<protein>
    <submittedName>
        <fullName evidence="4">Rod binding protein</fullName>
    </submittedName>
</protein>
<reference evidence="3" key="3">
    <citation type="submission" date="2023-06" db="EMBL/GenBank/DDBJ databases">
        <authorList>
            <person name="Sun Q."/>
            <person name="Zhou Y."/>
        </authorList>
    </citation>
    <scope>NUCLEOTIDE SEQUENCE</scope>
    <source>
        <strain evidence="3">CGMCC 1.10859</strain>
    </source>
</reference>